<sequence length="293" mass="33539">MFFRCYNRPGLTLSLPEQQELRKELLSVARTCFNPVPDYQCLSSRPDALDDKIIIVAYAEADSMNFEEETKNRRKDNTSHGEHCAVAFTSTLFLDDVPGVRNPVLHTGLTVAIPSVHRTGILAELFAQLFLNVVPMHPEGMWVTTLAAVLSSLVQSERALARSYPSPSAKRSMDNDGPPRPSSEYYSIARAIDKRYRAQLLISPKAIWDEESFVFRGSLDWDNQEADGFKKDVDDKRYWHRDEASNVFFRGLMREGKGDEVLLIGFVNEEILWKKLEELQQRQAEKRLLKNKL</sequence>
<reference evidence="1 2" key="1">
    <citation type="journal article" date="2024" name="J Genomics">
        <title>Draft genome sequencing and assembly of Favolaschia claudopus CIRM-BRFM 2984 isolated from oak limbs.</title>
        <authorList>
            <person name="Navarro D."/>
            <person name="Drula E."/>
            <person name="Chaduli D."/>
            <person name="Cazenave R."/>
            <person name="Ahrendt S."/>
            <person name="Wang J."/>
            <person name="Lipzen A."/>
            <person name="Daum C."/>
            <person name="Barry K."/>
            <person name="Grigoriev I.V."/>
            <person name="Favel A."/>
            <person name="Rosso M.N."/>
            <person name="Martin F."/>
        </authorList>
    </citation>
    <scope>NUCLEOTIDE SEQUENCE [LARGE SCALE GENOMIC DNA]</scope>
    <source>
        <strain evidence="1 2">CIRM-BRFM 2984</strain>
    </source>
</reference>
<evidence type="ECO:0000313" key="2">
    <source>
        <dbReference type="Proteomes" id="UP001362999"/>
    </source>
</evidence>
<protein>
    <recommendedName>
        <fullName evidence="3">N-acetyltransferase domain-containing protein</fullName>
    </recommendedName>
</protein>
<evidence type="ECO:0008006" key="3">
    <source>
        <dbReference type="Google" id="ProtNLM"/>
    </source>
</evidence>
<accession>A0AAW0DKM2</accession>
<gene>
    <name evidence="1" type="ORF">R3P38DRAFT_2859204</name>
</gene>
<organism evidence="1 2">
    <name type="scientific">Favolaschia claudopus</name>
    <dbReference type="NCBI Taxonomy" id="2862362"/>
    <lineage>
        <taxon>Eukaryota</taxon>
        <taxon>Fungi</taxon>
        <taxon>Dikarya</taxon>
        <taxon>Basidiomycota</taxon>
        <taxon>Agaricomycotina</taxon>
        <taxon>Agaricomycetes</taxon>
        <taxon>Agaricomycetidae</taxon>
        <taxon>Agaricales</taxon>
        <taxon>Marasmiineae</taxon>
        <taxon>Mycenaceae</taxon>
        <taxon>Favolaschia</taxon>
    </lineage>
</organism>
<evidence type="ECO:0000313" key="1">
    <source>
        <dbReference type="EMBL" id="KAK7052228.1"/>
    </source>
</evidence>
<dbReference type="Proteomes" id="UP001362999">
    <property type="component" value="Unassembled WGS sequence"/>
</dbReference>
<comment type="caution">
    <text evidence="1">The sequence shown here is derived from an EMBL/GenBank/DDBJ whole genome shotgun (WGS) entry which is preliminary data.</text>
</comment>
<dbReference type="EMBL" id="JAWWNJ010000007">
    <property type="protein sequence ID" value="KAK7052228.1"/>
    <property type="molecule type" value="Genomic_DNA"/>
</dbReference>
<keyword evidence="2" id="KW-1185">Reference proteome</keyword>
<name>A0AAW0DKM2_9AGAR</name>
<proteinExistence type="predicted"/>
<dbReference type="AlphaFoldDB" id="A0AAW0DKM2"/>